<keyword evidence="6" id="KW-1185">Reference proteome</keyword>
<dbReference type="SUPFAM" id="SSF51604">
    <property type="entry name" value="Enolase C-terminal domain-like"/>
    <property type="match status" value="1"/>
</dbReference>
<sequence>MKITSIDIFQMGQPRNTETKPYNAVVVRINTDEGIHGFGEVGLAYGAGSSAGVGMLKDLSYFLLGENPENVEAIWEKLFRKTFWGMGGGPVVYGAMSAIDIACWDIKGKALGVPVHRLLGGKTRDKLRTYASQIQFGWEADKSLRLVQPEEYAEAALKAVSEGYDCVKVDPAGMTAEGVWGAANLEPCLSPKQLKLFYNRTKAVRDAVGSDVDIILEMHSYLGMNSARQFAESVKELGCLFYEEPIHPMSVDSMDRLARQSPIPLAGGERIYTRWGFKPFLDRQIFGLIQPDLGLCGGLTEGKKICDMANTHHVPVQCHVAGGPIALAAALQLESVIPNFCIHEHHGVALWEAGLDSAIHSYLPKDGFFDVPDLPGIGQELTEKAMSEALVHLHIEE</sequence>
<name>A0A1Y6IS99_9VIBR</name>
<dbReference type="EMBL" id="JAWRCO010000001">
    <property type="protein sequence ID" value="MDW6003300.1"/>
    <property type="molecule type" value="Genomic_DNA"/>
</dbReference>
<evidence type="ECO:0000313" key="6">
    <source>
        <dbReference type="Proteomes" id="UP001283366"/>
    </source>
</evidence>
<proteinExistence type="predicted"/>
<dbReference type="EC" id="4.2.1.6" evidence="4"/>
<evidence type="ECO:0000259" key="2">
    <source>
        <dbReference type="SMART" id="SM00922"/>
    </source>
</evidence>
<organism evidence="4 5">
    <name type="scientific">Vibrio mangrovi</name>
    <dbReference type="NCBI Taxonomy" id="474394"/>
    <lineage>
        <taxon>Bacteria</taxon>
        <taxon>Pseudomonadati</taxon>
        <taxon>Pseudomonadota</taxon>
        <taxon>Gammaproteobacteria</taxon>
        <taxon>Vibrionales</taxon>
        <taxon>Vibrionaceae</taxon>
        <taxon>Vibrio</taxon>
    </lineage>
</organism>
<keyword evidence="1 4" id="KW-0456">Lyase</keyword>
<dbReference type="AlphaFoldDB" id="A0A1Y6IS99"/>
<dbReference type="InterPro" id="IPR013342">
    <property type="entry name" value="Mandelate_racemase_C"/>
</dbReference>
<feature type="domain" description="Mandelate racemase/muconate lactonizing enzyme C-terminal" evidence="2">
    <location>
        <begin position="149"/>
        <end position="264"/>
    </location>
</feature>
<dbReference type="CDD" id="cd03316">
    <property type="entry name" value="MR_like"/>
    <property type="match status" value="1"/>
</dbReference>
<dbReference type="OrthoDB" id="103536at2"/>
<dbReference type="Pfam" id="PF02746">
    <property type="entry name" value="MR_MLE_N"/>
    <property type="match status" value="1"/>
</dbReference>
<evidence type="ECO:0000313" key="4">
    <source>
        <dbReference type="EMBL" id="SMR99911.1"/>
    </source>
</evidence>
<dbReference type="Proteomes" id="UP000196125">
    <property type="component" value="Unassembled WGS sequence"/>
</dbReference>
<dbReference type="InterPro" id="IPR013341">
    <property type="entry name" value="Mandelate_racemase_N_dom"/>
</dbReference>
<protein>
    <submittedName>
        <fullName evidence="4">D-galactonate dehydratase</fullName>
        <ecNumber evidence="4">4.2.1.6</ecNumber>
    </submittedName>
    <submittedName>
        <fullName evidence="3">Mandelate racemase/muconate lactonizing enzyme family protein</fullName>
    </submittedName>
</protein>
<dbReference type="SFLD" id="SFLDS00001">
    <property type="entry name" value="Enolase"/>
    <property type="match status" value="1"/>
</dbReference>
<dbReference type="InterPro" id="IPR034593">
    <property type="entry name" value="DgoD-like"/>
</dbReference>
<evidence type="ECO:0000256" key="1">
    <source>
        <dbReference type="ARBA" id="ARBA00023239"/>
    </source>
</evidence>
<dbReference type="InterPro" id="IPR029065">
    <property type="entry name" value="Enolase_C-like"/>
</dbReference>
<reference evidence="4 5" key="1">
    <citation type="submission" date="2017-05" db="EMBL/GenBank/DDBJ databases">
        <authorList>
            <person name="Song R."/>
            <person name="Chenine A.L."/>
            <person name="Ruprecht R.M."/>
        </authorList>
    </citation>
    <scope>NUCLEOTIDE SEQUENCE [LARGE SCALE GENOMIC DNA]</scope>
    <source>
        <strain evidence="4 5">CECT 7927</strain>
    </source>
</reference>
<dbReference type="SFLD" id="SFLDG00179">
    <property type="entry name" value="mandelate_racemase"/>
    <property type="match status" value="1"/>
</dbReference>
<dbReference type="RefSeq" id="WP_087479899.1">
    <property type="nucleotide sequence ID" value="NZ_AP024883.1"/>
</dbReference>
<dbReference type="EMBL" id="FXXI01000001">
    <property type="protein sequence ID" value="SMR99911.1"/>
    <property type="molecule type" value="Genomic_DNA"/>
</dbReference>
<dbReference type="Proteomes" id="UP001283366">
    <property type="component" value="Unassembled WGS sequence"/>
</dbReference>
<accession>A0A1Y6IS99</accession>
<dbReference type="Gene3D" id="3.30.390.10">
    <property type="entry name" value="Enolase-like, N-terminal domain"/>
    <property type="match status" value="1"/>
</dbReference>
<dbReference type="PANTHER" id="PTHR48080">
    <property type="entry name" value="D-GALACTONATE DEHYDRATASE-RELATED"/>
    <property type="match status" value="1"/>
</dbReference>
<dbReference type="SMART" id="SM00922">
    <property type="entry name" value="MR_MLE"/>
    <property type="match status" value="1"/>
</dbReference>
<dbReference type="GO" id="GO:0008869">
    <property type="term" value="F:galactonate dehydratase activity"/>
    <property type="evidence" value="ECO:0007669"/>
    <property type="project" value="UniProtKB-EC"/>
</dbReference>
<dbReference type="InterPro" id="IPR036849">
    <property type="entry name" value="Enolase-like_C_sf"/>
</dbReference>
<evidence type="ECO:0000313" key="5">
    <source>
        <dbReference type="Proteomes" id="UP000196125"/>
    </source>
</evidence>
<dbReference type="PANTHER" id="PTHR48080:SF2">
    <property type="entry name" value="D-GALACTONATE DEHYDRATASE"/>
    <property type="match status" value="1"/>
</dbReference>
<dbReference type="Pfam" id="PF13378">
    <property type="entry name" value="MR_MLE_C"/>
    <property type="match status" value="1"/>
</dbReference>
<dbReference type="InterPro" id="IPR029017">
    <property type="entry name" value="Enolase-like_N"/>
</dbReference>
<dbReference type="Gene3D" id="3.20.20.120">
    <property type="entry name" value="Enolase-like C-terminal domain"/>
    <property type="match status" value="1"/>
</dbReference>
<gene>
    <name evidence="4" type="primary">dgoD_1</name>
    <name evidence="3" type="ORF">SBX37_10615</name>
    <name evidence="4" type="ORF">VIM7927_01149</name>
</gene>
<dbReference type="SUPFAM" id="SSF54826">
    <property type="entry name" value="Enolase N-terminal domain-like"/>
    <property type="match status" value="1"/>
</dbReference>
<evidence type="ECO:0000313" key="3">
    <source>
        <dbReference type="EMBL" id="MDW6003300.1"/>
    </source>
</evidence>
<reference evidence="3 6" key="2">
    <citation type="submission" date="2023-11" db="EMBL/GenBank/DDBJ databases">
        <title>Plant-associative lifestyle of Vibrio porteresiae and its evolutionary dynamics.</title>
        <authorList>
            <person name="Rameshkumar N."/>
            <person name="Kirti K."/>
        </authorList>
    </citation>
    <scope>NUCLEOTIDE SEQUENCE [LARGE SCALE GENOMIC DNA]</scope>
    <source>
        <strain evidence="3 6">MSSRF38</strain>
    </source>
</reference>